<accession>A0A8S9X872</accession>
<keyword evidence="4" id="KW-0106">Calcium</keyword>
<dbReference type="InterPro" id="IPR018159">
    <property type="entry name" value="Spectrin/alpha-actinin"/>
</dbReference>
<keyword evidence="7" id="KW-1185">Reference proteome</keyword>
<keyword evidence="3" id="KW-0963">Cytoplasm</keyword>
<dbReference type="EMBL" id="WIXP02000009">
    <property type="protein sequence ID" value="KAF6205300.1"/>
    <property type="molecule type" value="Genomic_DNA"/>
</dbReference>
<dbReference type="Gene3D" id="1.20.58.60">
    <property type="match status" value="1"/>
</dbReference>
<name>A0A8S9X872_APOLU</name>
<dbReference type="GO" id="GO:0045202">
    <property type="term" value="C:synapse"/>
    <property type="evidence" value="ECO:0007669"/>
    <property type="project" value="GOC"/>
</dbReference>
<comment type="caution">
    <text evidence="6">The sequence shown here is derived from an EMBL/GenBank/DDBJ whole genome shotgun (WGS) entry which is preliminary data.</text>
</comment>
<organism evidence="6 7">
    <name type="scientific">Apolygus lucorum</name>
    <name type="common">Small green plant bug</name>
    <name type="synonym">Lygocoris lucorum</name>
    <dbReference type="NCBI Taxonomy" id="248454"/>
    <lineage>
        <taxon>Eukaryota</taxon>
        <taxon>Metazoa</taxon>
        <taxon>Ecdysozoa</taxon>
        <taxon>Arthropoda</taxon>
        <taxon>Hexapoda</taxon>
        <taxon>Insecta</taxon>
        <taxon>Pterygota</taxon>
        <taxon>Neoptera</taxon>
        <taxon>Paraneoptera</taxon>
        <taxon>Hemiptera</taxon>
        <taxon>Heteroptera</taxon>
        <taxon>Panheteroptera</taxon>
        <taxon>Cimicomorpha</taxon>
        <taxon>Miridae</taxon>
        <taxon>Mirini</taxon>
        <taxon>Apolygus</taxon>
    </lineage>
</organism>
<dbReference type="PANTHER" id="PTHR12268:SF14">
    <property type="entry name" value="DYSTROPHIN-1"/>
    <property type="match status" value="1"/>
</dbReference>
<evidence type="ECO:0000313" key="7">
    <source>
        <dbReference type="Proteomes" id="UP000466442"/>
    </source>
</evidence>
<keyword evidence="5" id="KW-0206">Cytoskeleton</keyword>
<evidence type="ECO:0000256" key="1">
    <source>
        <dbReference type="ARBA" id="ARBA00004413"/>
    </source>
</evidence>
<dbReference type="SMART" id="SM00150">
    <property type="entry name" value="SPEC"/>
    <property type="match status" value="1"/>
</dbReference>
<dbReference type="InterPro" id="IPR050774">
    <property type="entry name" value="KCMF1/Dystrophin"/>
</dbReference>
<dbReference type="PANTHER" id="PTHR12268">
    <property type="entry name" value="E3 UBIQUITIN-PROTEIN LIGASE KCMF1"/>
    <property type="match status" value="1"/>
</dbReference>
<protein>
    <recommendedName>
        <fullName evidence="8">Dystrophin</fullName>
    </recommendedName>
</protein>
<reference evidence="6" key="1">
    <citation type="journal article" date="2021" name="Mol. Ecol. Resour.">
        <title>Apolygus lucorum genome provides insights into omnivorousness and mesophyll feeding.</title>
        <authorList>
            <person name="Liu Y."/>
            <person name="Liu H."/>
            <person name="Wang H."/>
            <person name="Huang T."/>
            <person name="Liu B."/>
            <person name="Yang B."/>
            <person name="Yin L."/>
            <person name="Li B."/>
            <person name="Zhang Y."/>
            <person name="Zhang S."/>
            <person name="Jiang F."/>
            <person name="Zhang X."/>
            <person name="Ren Y."/>
            <person name="Wang B."/>
            <person name="Wang S."/>
            <person name="Lu Y."/>
            <person name="Wu K."/>
            <person name="Fan W."/>
            <person name="Wang G."/>
        </authorList>
    </citation>
    <scope>NUCLEOTIDE SEQUENCE</scope>
    <source>
        <strain evidence="6">12Hb</strain>
    </source>
</reference>
<dbReference type="Proteomes" id="UP000466442">
    <property type="component" value="Linkage Group LG9"/>
</dbReference>
<dbReference type="GO" id="GO:0005886">
    <property type="term" value="C:plasma membrane"/>
    <property type="evidence" value="ECO:0007669"/>
    <property type="project" value="TreeGrafter"/>
</dbReference>
<dbReference type="CDD" id="cd00176">
    <property type="entry name" value="SPEC"/>
    <property type="match status" value="1"/>
</dbReference>
<sequence>MVVDNVLLKPAVVGHFGDRASYVSKLREHWDETNSKVMQRKTELDAMLADSQRYEAKRQEVDTWISRMEARLARMAPVGNTADVLEAQIKEQKTFHAELHQYKHHMDVFSQLTQKLIAVYLQDDTTKVKKTTELINQRYNDLNTSIINRGKCLHSAINSLHNFDRSLEKFLAWLSEVESNLEAVEAESEPEGKPSLQLKDD</sequence>
<evidence type="ECO:0008006" key="8">
    <source>
        <dbReference type="Google" id="ProtNLM"/>
    </source>
</evidence>
<dbReference type="SUPFAM" id="SSF46966">
    <property type="entry name" value="Spectrin repeat"/>
    <property type="match status" value="1"/>
</dbReference>
<dbReference type="OrthoDB" id="6607178at2759"/>
<gene>
    <name evidence="6" type="ORF">GE061_019470</name>
</gene>
<evidence type="ECO:0000256" key="5">
    <source>
        <dbReference type="ARBA" id="ARBA00023212"/>
    </source>
</evidence>
<evidence type="ECO:0000256" key="2">
    <source>
        <dbReference type="ARBA" id="ARBA00004496"/>
    </source>
</evidence>
<proteinExistence type="predicted"/>
<dbReference type="AlphaFoldDB" id="A0A8S9X872"/>
<evidence type="ECO:0000256" key="4">
    <source>
        <dbReference type="ARBA" id="ARBA00022837"/>
    </source>
</evidence>
<dbReference type="GO" id="GO:0005737">
    <property type="term" value="C:cytoplasm"/>
    <property type="evidence" value="ECO:0007669"/>
    <property type="project" value="UniProtKB-ARBA"/>
</dbReference>
<dbReference type="GO" id="GO:0099536">
    <property type="term" value="P:synaptic signaling"/>
    <property type="evidence" value="ECO:0007669"/>
    <property type="project" value="TreeGrafter"/>
</dbReference>
<comment type="subcellular location">
    <subcellularLocation>
        <location evidence="1">Cell membrane</location>
        <topology evidence="1">Peripheral membrane protein</topology>
        <orientation evidence="1">Cytoplasmic side</orientation>
    </subcellularLocation>
    <subcellularLocation>
        <location evidence="2">Cytoplasm</location>
    </subcellularLocation>
</comment>
<evidence type="ECO:0000256" key="3">
    <source>
        <dbReference type="ARBA" id="ARBA00022490"/>
    </source>
</evidence>
<dbReference type="Pfam" id="PF00435">
    <property type="entry name" value="Spectrin"/>
    <property type="match status" value="1"/>
</dbReference>
<dbReference type="InterPro" id="IPR002017">
    <property type="entry name" value="Spectrin_repeat"/>
</dbReference>
<evidence type="ECO:0000313" key="6">
    <source>
        <dbReference type="EMBL" id="KAF6205300.1"/>
    </source>
</evidence>